<dbReference type="NCBIfam" id="NF008632">
    <property type="entry name" value="PRK11621.1"/>
    <property type="match status" value="1"/>
</dbReference>
<dbReference type="InterPro" id="IPR050289">
    <property type="entry name" value="TorD/DmsD_chaperones"/>
</dbReference>
<dbReference type="InterPro" id="IPR020945">
    <property type="entry name" value="DMSO/NO3_reduct_chaperone"/>
</dbReference>
<dbReference type="GO" id="GO:0005048">
    <property type="term" value="F:signal sequence binding"/>
    <property type="evidence" value="ECO:0007669"/>
    <property type="project" value="InterPro"/>
</dbReference>
<evidence type="ECO:0000256" key="2">
    <source>
        <dbReference type="HAMAP-Rule" id="MF_00940"/>
    </source>
</evidence>
<reference evidence="3 4" key="1">
    <citation type="submission" date="2018-06" db="EMBL/GenBank/DDBJ databases">
        <authorList>
            <consortium name="Pathogen Informatics"/>
            <person name="Doyle S."/>
        </authorList>
    </citation>
    <scope>NUCLEOTIDE SEQUENCE [LARGE SCALE GENOMIC DNA]</scope>
    <source>
        <strain evidence="3 4">NCTC12151</strain>
    </source>
</reference>
<sequence>MNSSVTLTDSDLSAISLTGRMLGALLYYSPEQQETAALLSLFQQPDWRDEWPCGSPAELDAAALAIEQGLTKEQHALLPEAYQTLFIGPNALPTPPWGSVYLDREMVVFGESTLALRAWQGSLGISVEQEMREPEDHIGLLLMMAAWLAENRPEQLSVLLGEHMLPWSGRFFTLLEEHAGHPFYQGIALLAKATLGDWQTRVQPTVVSKTLFF</sequence>
<keyword evidence="4" id="KW-1185">Reference proteome</keyword>
<comment type="function">
    <text evidence="2">Required for biogenesis/assembly of DMSO reductase, but not for the interaction of the DmsA signal peptide with the Tat system. May be part of a chaperone cascade complex that facilitates a folding-maturation pathway for the substrate protein.</text>
</comment>
<keyword evidence="1 2" id="KW-0143">Chaperone</keyword>
<dbReference type="PIRSF" id="PIRSF004690">
    <property type="entry name" value="DmsD"/>
    <property type="match status" value="1"/>
</dbReference>
<dbReference type="AlphaFoldDB" id="A0A2X4UKY4"/>
<dbReference type="PANTHER" id="PTHR34227:SF13">
    <property type="entry name" value="TAT PROOFREADING CHAPERONE DMSD-RELATED"/>
    <property type="match status" value="1"/>
</dbReference>
<evidence type="ECO:0000313" key="4">
    <source>
        <dbReference type="Proteomes" id="UP000249005"/>
    </source>
</evidence>
<dbReference type="Pfam" id="PF02613">
    <property type="entry name" value="Nitrate_red_del"/>
    <property type="match status" value="1"/>
</dbReference>
<dbReference type="InterPro" id="IPR028611">
    <property type="entry name" value="DmsD_chaperone"/>
</dbReference>
<evidence type="ECO:0000313" key="3">
    <source>
        <dbReference type="EMBL" id="SQI39603.1"/>
    </source>
</evidence>
<proteinExistence type="inferred from homology"/>
<dbReference type="Gene3D" id="1.10.3480.10">
    <property type="entry name" value="TorD-like"/>
    <property type="match status" value="1"/>
</dbReference>
<comment type="similarity">
    <text evidence="2">Belongs to the TorD/DmsD family. DmsD subfamily.</text>
</comment>
<protein>
    <recommendedName>
        <fullName evidence="2">Tat proofreading chaperone DmsD</fullName>
    </recommendedName>
    <alternativeName>
        <fullName evidence="2">DMSO reductase maturation protein</fullName>
    </alternativeName>
    <alternativeName>
        <fullName evidence="2">Twin-arginine leader-binding protein DmsD</fullName>
    </alternativeName>
</protein>
<name>A0A2X4UKY4_9GAMM</name>
<evidence type="ECO:0000256" key="1">
    <source>
        <dbReference type="ARBA" id="ARBA00023186"/>
    </source>
</evidence>
<dbReference type="RefSeq" id="WP_111739985.1">
    <property type="nucleotide sequence ID" value="NZ_LR698987.1"/>
</dbReference>
<accession>A0A2X4UKY4</accession>
<gene>
    <name evidence="3" type="primary">dmsD_1</name>
    <name evidence="2" type="synonym">dmsD</name>
    <name evidence="3" type="ORF">NCTC12151_01402</name>
</gene>
<dbReference type="EMBL" id="LS483470">
    <property type="protein sequence ID" value="SQI39603.1"/>
    <property type="molecule type" value="Genomic_DNA"/>
</dbReference>
<dbReference type="HAMAP" id="MF_00940">
    <property type="entry name" value="DmsD_chaperone"/>
    <property type="match status" value="1"/>
</dbReference>
<dbReference type="Proteomes" id="UP000249005">
    <property type="component" value="Chromosome 1"/>
</dbReference>
<dbReference type="SUPFAM" id="SSF89155">
    <property type="entry name" value="TorD-like"/>
    <property type="match status" value="1"/>
</dbReference>
<dbReference type="OrthoDB" id="3174863at2"/>
<organism evidence="3 4">
    <name type="scientific">Leminorella richardii</name>
    <dbReference type="NCBI Taxonomy" id="158841"/>
    <lineage>
        <taxon>Bacteria</taxon>
        <taxon>Pseudomonadati</taxon>
        <taxon>Pseudomonadota</taxon>
        <taxon>Gammaproteobacteria</taxon>
        <taxon>Enterobacterales</taxon>
        <taxon>Budviciaceae</taxon>
        <taxon>Leminorella</taxon>
    </lineage>
</organism>
<dbReference type="InterPro" id="IPR036411">
    <property type="entry name" value="TorD-like_sf"/>
</dbReference>
<dbReference type="PANTHER" id="PTHR34227">
    <property type="entry name" value="CHAPERONE PROTEIN YCDY"/>
    <property type="match status" value="1"/>
</dbReference>
<dbReference type="KEGG" id="lri:NCTC12151_01402"/>
<dbReference type="InterPro" id="IPR026269">
    <property type="entry name" value="DmsD-type"/>
</dbReference>